<dbReference type="PANTHER" id="PTHR32347:SF29">
    <property type="entry name" value="UPF0194 MEMBRANE PROTEIN YBHG"/>
    <property type="match status" value="1"/>
</dbReference>
<reference evidence="4 5" key="1">
    <citation type="submission" date="2021-08" db="EMBL/GenBank/DDBJ databases">
        <title>Devosia salina sp. nov., isolated from the South China Sea sediment.</title>
        <authorList>
            <person name="Zhou Z."/>
        </authorList>
    </citation>
    <scope>NUCLEOTIDE SEQUENCE [LARGE SCALE GENOMIC DNA]</scope>
    <source>
        <strain evidence="4 5">SCS-3</strain>
    </source>
</reference>
<dbReference type="Gene3D" id="2.40.50.100">
    <property type="match status" value="1"/>
</dbReference>
<evidence type="ECO:0000259" key="3">
    <source>
        <dbReference type="Pfam" id="PF25989"/>
    </source>
</evidence>
<gene>
    <name evidence="4" type="ORF">K1X15_07855</name>
</gene>
<evidence type="ECO:0000313" key="4">
    <source>
        <dbReference type="EMBL" id="QYO78445.1"/>
    </source>
</evidence>
<dbReference type="Proteomes" id="UP000825799">
    <property type="component" value="Chromosome"/>
</dbReference>
<dbReference type="RefSeq" id="WP_220306913.1">
    <property type="nucleotide sequence ID" value="NZ_CP080590.1"/>
</dbReference>
<dbReference type="InterPro" id="IPR058637">
    <property type="entry name" value="YknX-like_C"/>
</dbReference>
<protein>
    <submittedName>
        <fullName evidence="4">HlyD family efflux transporter periplasmic adaptor subunit</fullName>
    </submittedName>
</protein>
<dbReference type="Gene3D" id="1.10.287.470">
    <property type="entry name" value="Helix hairpin bin"/>
    <property type="match status" value="1"/>
</dbReference>
<dbReference type="Gene3D" id="2.40.420.20">
    <property type="match status" value="1"/>
</dbReference>
<organism evidence="4 5">
    <name type="scientific">Devosia salina</name>
    <dbReference type="NCBI Taxonomy" id="2860336"/>
    <lineage>
        <taxon>Bacteria</taxon>
        <taxon>Pseudomonadati</taxon>
        <taxon>Pseudomonadota</taxon>
        <taxon>Alphaproteobacteria</taxon>
        <taxon>Hyphomicrobiales</taxon>
        <taxon>Devosiaceae</taxon>
        <taxon>Devosia</taxon>
    </lineage>
</organism>
<dbReference type="Gene3D" id="2.40.30.170">
    <property type="match status" value="1"/>
</dbReference>
<dbReference type="Pfam" id="PF25989">
    <property type="entry name" value="YknX_C"/>
    <property type="match status" value="1"/>
</dbReference>
<dbReference type="InterPro" id="IPR050465">
    <property type="entry name" value="UPF0194_transport"/>
</dbReference>
<accession>A0ABX8WHT0</accession>
<proteinExistence type="predicted"/>
<evidence type="ECO:0000256" key="2">
    <source>
        <dbReference type="ARBA" id="ARBA00023054"/>
    </source>
</evidence>
<dbReference type="EMBL" id="CP080590">
    <property type="protein sequence ID" value="QYO78445.1"/>
    <property type="molecule type" value="Genomic_DNA"/>
</dbReference>
<comment type="subcellular location">
    <subcellularLocation>
        <location evidence="1">Cell envelope</location>
    </subcellularLocation>
</comment>
<dbReference type="PANTHER" id="PTHR32347">
    <property type="entry name" value="EFFLUX SYSTEM COMPONENT YKNX-RELATED"/>
    <property type="match status" value="1"/>
</dbReference>
<name>A0ABX8WHT0_9HYPH</name>
<keyword evidence="2" id="KW-0175">Coiled coil</keyword>
<evidence type="ECO:0000313" key="5">
    <source>
        <dbReference type="Proteomes" id="UP000825799"/>
    </source>
</evidence>
<evidence type="ECO:0000256" key="1">
    <source>
        <dbReference type="ARBA" id="ARBA00004196"/>
    </source>
</evidence>
<keyword evidence="5" id="KW-1185">Reference proteome</keyword>
<sequence>MVGRIISIAIIACILAGAAWALWPRPVAVEVAVIERGSLAVTVEEEGVSRIREVYRVTAPVAGRLVRVDIHAGDPVTLGQTVAVIEPAPPGLLDERSRLIAEAAVAAAEAAVQLAEASLSEAQSRAGYADADATRKAALAERGVVSAQVNEQATLALSMAKRDVQVAQATLAMRQQDLESARATLIQGSATTPAGQCCADVPSPIAGQVLTVLTESEQAVQPGTPLMELGEPANMEVVVQVLSFDAVRITLGAPATIRNWGGEPLRARVSSISPAAVTKVSALGIEEQRTEVVLDLLDPPQVWSRLGHGFRVVADIVVWEGKDRVLVPIGALFRDADQWAVFRVIDGKARLALIQLGQRNADFAEVLSGLDPGDIVITHPGDTLVDGVDVDSAGPPETRQ</sequence>
<feature type="domain" description="YknX-like C-terminal permuted SH3-like" evidence="3">
    <location>
        <begin position="327"/>
        <end position="391"/>
    </location>
</feature>